<evidence type="ECO:0000256" key="1">
    <source>
        <dbReference type="SAM" id="MobiDB-lite"/>
    </source>
</evidence>
<feature type="region of interest" description="Disordered" evidence="1">
    <location>
        <begin position="80"/>
        <end position="100"/>
    </location>
</feature>
<dbReference type="InterPro" id="IPR052943">
    <property type="entry name" value="TMTC_O-mannosyl-trnsfr"/>
</dbReference>
<keyword evidence="3" id="KW-1185">Reference proteome</keyword>
<name>A0A182MCA7_9DIPT</name>
<feature type="compositionally biased region" description="Basic residues" evidence="1">
    <location>
        <begin position="142"/>
        <end position="154"/>
    </location>
</feature>
<feature type="compositionally biased region" description="Low complexity" evidence="1">
    <location>
        <begin position="40"/>
        <end position="57"/>
    </location>
</feature>
<dbReference type="PANTHER" id="PTHR44809:SF1">
    <property type="entry name" value="PROTEIN O-MANNOSYL-TRANSFERASE TMTC1"/>
    <property type="match status" value="1"/>
</dbReference>
<sequence length="261" mass="28160">MKRRVTIVYNPVQPSSNRHQPQQHGTLHQHPPPGPGTFPSGATLHSTTLASSSSASGPAAQHTFGSLCLSCMATSSNPTSTYRYTPTSSSSSSLSSSSSASFPCQRCCSISSILKSSPASSPSPLSASEKAAQIEDALNNNHHHQHHNHHHQRHQQQQQHQPHKPPSTDGCCAGRAECNAQRHPDQGWCMYLAVGLIAALCYLNGIQGDFVHDDIPAITLNKDVLGIGPVAQVFRNDFWGTPMADLSSHKSYRPLTTLTFR</sequence>
<dbReference type="PANTHER" id="PTHR44809">
    <property type="match status" value="1"/>
</dbReference>
<evidence type="ECO:0000313" key="3">
    <source>
        <dbReference type="Proteomes" id="UP000075883"/>
    </source>
</evidence>
<protein>
    <submittedName>
        <fullName evidence="2">Uncharacterized protein</fullName>
    </submittedName>
</protein>
<dbReference type="Proteomes" id="UP000075883">
    <property type="component" value="Unassembled WGS sequence"/>
</dbReference>
<dbReference type="VEuPathDB" id="VectorBase:ACUA014774"/>
<reference evidence="2" key="2">
    <citation type="submission" date="2020-05" db="UniProtKB">
        <authorList>
            <consortium name="EnsemblMetazoa"/>
        </authorList>
    </citation>
    <scope>IDENTIFICATION</scope>
    <source>
        <strain evidence="2">A-37</strain>
    </source>
</reference>
<accession>A0A182MCA7</accession>
<reference evidence="3" key="1">
    <citation type="submission" date="2013-09" db="EMBL/GenBank/DDBJ databases">
        <title>The Genome Sequence of Anopheles culicifacies species A.</title>
        <authorList>
            <consortium name="The Broad Institute Genomics Platform"/>
            <person name="Neafsey D.E."/>
            <person name="Besansky N."/>
            <person name="Howell P."/>
            <person name="Walton C."/>
            <person name="Young S.K."/>
            <person name="Zeng Q."/>
            <person name="Gargeya S."/>
            <person name="Fitzgerald M."/>
            <person name="Haas B."/>
            <person name="Abouelleil A."/>
            <person name="Allen A.W."/>
            <person name="Alvarado L."/>
            <person name="Arachchi H.M."/>
            <person name="Berlin A.M."/>
            <person name="Chapman S.B."/>
            <person name="Gainer-Dewar J."/>
            <person name="Goldberg J."/>
            <person name="Griggs A."/>
            <person name="Gujja S."/>
            <person name="Hansen M."/>
            <person name="Howarth C."/>
            <person name="Imamovic A."/>
            <person name="Ireland A."/>
            <person name="Larimer J."/>
            <person name="McCowan C."/>
            <person name="Murphy C."/>
            <person name="Pearson M."/>
            <person name="Poon T.W."/>
            <person name="Priest M."/>
            <person name="Roberts A."/>
            <person name="Saif S."/>
            <person name="Shea T."/>
            <person name="Sisk P."/>
            <person name="Sykes S."/>
            <person name="Wortman J."/>
            <person name="Nusbaum C."/>
            <person name="Birren B."/>
        </authorList>
    </citation>
    <scope>NUCLEOTIDE SEQUENCE [LARGE SCALE GENOMIC DNA]</scope>
    <source>
        <strain evidence="3">A-37</strain>
    </source>
</reference>
<dbReference type="EMBL" id="AXCM01011459">
    <property type="status" value="NOT_ANNOTATED_CDS"/>
    <property type="molecule type" value="Genomic_DNA"/>
</dbReference>
<feature type="compositionally biased region" description="Polar residues" evidence="1">
    <location>
        <begin position="12"/>
        <end position="26"/>
    </location>
</feature>
<organism evidence="2 3">
    <name type="scientific">Anopheles culicifacies</name>
    <dbReference type="NCBI Taxonomy" id="139723"/>
    <lineage>
        <taxon>Eukaryota</taxon>
        <taxon>Metazoa</taxon>
        <taxon>Ecdysozoa</taxon>
        <taxon>Arthropoda</taxon>
        <taxon>Hexapoda</taxon>
        <taxon>Insecta</taxon>
        <taxon>Pterygota</taxon>
        <taxon>Neoptera</taxon>
        <taxon>Endopterygota</taxon>
        <taxon>Diptera</taxon>
        <taxon>Nematocera</taxon>
        <taxon>Culicoidea</taxon>
        <taxon>Culicidae</taxon>
        <taxon>Anophelinae</taxon>
        <taxon>Anopheles</taxon>
        <taxon>culicifacies species complex</taxon>
    </lineage>
</organism>
<feature type="region of interest" description="Disordered" evidence="1">
    <location>
        <begin position="142"/>
        <end position="169"/>
    </location>
</feature>
<proteinExistence type="predicted"/>
<dbReference type="AlphaFoldDB" id="A0A182MCA7"/>
<feature type="region of interest" description="Disordered" evidence="1">
    <location>
        <begin position="1"/>
        <end position="57"/>
    </location>
</feature>
<evidence type="ECO:0000313" key="2">
    <source>
        <dbReference type="EnsemblMetazoa" id="ACUA014774-PA"/>
    </source>
</evidence>
<dbReference type="EnsemblMetazoa" id="ACUA014774-RA">
    <property type="protein sequence ID" value="ACUA014774-PA"/>
    <property type="gene ID" value="ACUA014774"/>
</dbReference>
<dbReference type="STRING" id="139723.A0A182MCA7"/>